<keyword evidence="3 5" id="KW-1133">Transmembrane helix</keyword>
<evidence type="ECO:0000313" key="6">
    <source>
        <dbReference type="EMBL" id="KAL0639991.1"/>
    </source>
</evidence>
<keyword evidence="7" id="KW-1185">Reference proteome</keyword>
<keyword evidence="4 5" id="KW-0472">Membrane</keyword>
<feature type="transmembrane region" description="Helical" evidence="5">
    <location>
        <begin position="47"/>
        <end position="65"/>
    </location>
</feature>
<dbReference type="InterPro" id="IPR052241">
    <property type="entry name" value="SLC66/Scramblase_ANY1"/>
</dbReference>
<evidence type="ECO:0000256" key="5">
    <source>
        <dbReference type="SAM" id="Phobius"/>
    </source>
</evidence>
<accession>A0ABR3GVN0</accession>
<dbReference type="Pfam" id="PF04193">
    <property type="entry name" value="PQ-loop"/>
    <property type="match status" value="1"/>
</dbReference>
<evidence type="ECO:0000313" key="7">
    <source>
        <dbReference type="Proteomes" id="UP001447188"/>
    </source>
</evidence>
<comment type="subcellular location">
    <subcellularLocation>
        <location evidence="1">Membrane</location>
        <topology evidence="1">Multi-pass membrane protein</topology>
    </subcellularLocation>
</comment>
<gene>
    <name evidence="6" type="ORF">Q9L58_000819</name>
</gene>
<dbReference type="PANTHER" id="PTHR14856">
    <property type="entry name" value="PQ-LOOP REPEAT-CONTAINING PROTEIN 1-LIKE PROTEIN"/>
    <property type="match status" value="1"/>
</dbReference>
<evidence type="ECO:0000256" key="3">
    <source>
        <dbReference type="ARBA" id="ARBA00022989"/>
    </source>
</evidence>
<sequence length="167" mass="18906">MIVVQAILLKVALDYRSHNDGGVPFTGLVQHPKRPYNFWQWRSQRPYWEFMAYFIIATTILHLLFGSSDFFIGLLGYCALGIEATLPIPQVLANQKARSCKGFRLSVLVAWLLGDIMKTAFFLSSENIGPQFKICAGIQFALDAYLGVQFWMFGNGDSIKDLEMSRV</sequence>
<dbReference type="PANTHER" id="PTHR14856:SF9">
    <property type="entry name" value="PQ-LOOP REPEAT-CONTAINING PROTEIN 1"/>
    <property type="match status" value="1"/>
</dbReference>
<dbReference type="Proteomes" id="UP001447188">
    <property type="component" value="Unassembled WGS sequence"/>
</dbReference>
<organism evidence="6 7">
    <name type="scientific">Discina gigas</name>
    <dbReference type="NCBI Taxonomy" id="1032678"/>
    <lineage>
        <taxon>Eukaryota</taxon>
        <taxon>Fungi</taxon>
        <taxon>Dikarya</taxon>
        <taxon>Ascomycota</taxon>
        <taxon>Pezizomycotina</taxon>
        <taxon>Pezizomycetes</taxon>
        <taxon>Pezizales</taxon>
        <taxon>Discinaceae</taxon>
        <taxon>Discina</taxon>
    </lineage>
</organism>
<evidence type="ECO:0000256" key="1">
    <source>
        <dbReference type="ARBA" id="ARBA00004141"/>
    </source>
</evidence>
<evidence type="ECO:0000256" key="2">
    <source>
        <dbReference type="ARBA" id="ARBA00022692"/>
    </source>
</evidence>
<dbReference type="Gene3D" id="1.20.1280.290">
    <property type="match status" value="1"/>
</dbReference>
<comment type="caution">
    <text evidence="6">The sequence shown here is derived from an EMBL/GenBank/DDBJ whole genome shotgun (WGS) entry which is preliminary data.</text>
</comment>
<proteinExistence type="predicted"/>
<evidence type="ECO:0000256" key="4">
    <source>
        <dbReference type="ARBA" id="ARBA00023136"/>
    </source>
</evidence>
<name>A0ABR3GVN0_9PEZI</name>
<dbReference type="EMBL" id="JBBBZM010000006">
    <property type="protein sequence ID" value="KAL0639991.1"/>
    <property type="molecule type" value="Genomic_DNA"/>
</dbReference>
<evidence type="ECO:0008006" key="8">
    <source>
        <dbReference type="Google" id="ProtNLM"/>
    </source>
</evidence>
<reference evidence="6 7" key="1">
    <citation type="submission" date="2024-02" db="EMBL/GenBank/DDBJ databases">
        <title>Discinaceae phylogenomics.</title>
        <authorList>
            <person name="Dirks A.C."/>
            <person name="James T.Y."/>
        </authorList>
    </citation>
    <scope>NUCLEOTIDE SEQUENCE [LARGE SCALE GENOMIC DNA]</scope>
    <source>
        <strain evidence="6 7">ACD0624</strain>
    </source>
</reference>
<keyword evidence="2 5" id="KW-0812">Transmembrane</keyword>
<dbReference type="InterPro" id="IPR006603">
    <property type="entry name" value="PQ-loop_rpt"/>
</dbReference>
<feature type="transmembrane region" description="Helical" evidence="5">
    <location>
        <begin position="71"/>
        <end position="93"/>
    </location>
</feature>
<protein>
    <recommendedName>
        <fullName evidence="8">PQ-loop repeat-containing protein 1</fullName>
    </recommendedName>
</protein>